<evidence type="ECO:0000256" key="1">
    <source>
        <dbReference type="ARBA" id="ARBA00022630"/>
    </source>
</evidence>
<organism evidence="5 6">
    <name type="scientific">Aminobacter carboxidus</name>
    <dbReference type="NCBI Taxonomy" id="376165"/>
    <lineage>
        <taxon>Bacteria</taxon>
        <taxon>Pseudomonadati</taxon>
        <taxon>Pseudomonadota</taxon>
        <taxon>Alphaproteobacteria</taxon>
        <taxon>Hyphomicrobiales</taxon>
        <taxon>Phyllobacteriaceae</taxon>
        <taxon>Aminobacter</taxon>
    </lineage>
</organism>
<dbReference type="Gene3D" id="3.30.390.50">
    <property type="entry name" value="CO dehydrogenase flavoprotein, C-terminal domain"/>
    <property type="match status" value="1"/>
</dbReference>
<dbReference type="InterPro" id="IPR002346">
    <property type="entry name" value="Mopterin_DH_FAD-bd"/>
</dbReference>
<dbReference type="PANTHER" id="PTHR42659:SF2">
    <property type="entry name" value="XANTHINE DEHYDROGENASE SUBUNIT C-RELATED"/>
    <property type="match status" value="1"/>
</dbReference>
<dbReference type="InterPro" id="IPR036318">
    <property type="entry name" value="FAD-bd_PCMH-like_sf"/>
</dbReference>
<feature type="domain" description="FAD-binding PCMH-type" evidence="4">
    <location>
        <begin position="1"/>
        <end position="169"/>
    </location>
</feature>
<dbReference type="PROSITE" id="PS51387">
    <property type="entry name" value="FAD_PCMH"/>
    <property type="match status" value="1"/>
</dbReference>
<dbReference type="SMART" id="SM01092">
    <property type="entry name" value="CO_deh_flav_C"/>
    <property type="match status" value="1"/>
</dbReference>
<dbReference type="PANTHER" id="PTHR42659">
    <property type="entry name" value="XANTHINE DEHYDROGENASE SUBUNIT C-RELATED"/>
    <property type="match status" value="1"/>
</dbReference>
<comment type="caution">
    <text evidence="5">The sequence shown here is derived from an EMBL/GenBank/DDBJ whole genome shotgun (WGS) entry which is preliminary data.</text>
</comment>
<keyword evidence="2" id="KW-0274">FAD</keyword>
<evidence type="ECO:0000256" key="3">
    <source>
        <dbReference type="ARBA" id="ARBA00023002"/>
    </source>
</evidence>
<name>A0ABR9GS47_9HYPH</name>
<dbReference type="InterPro" id="IPR016169">
    <property type="entry name" value="FAD-bd_PCMH_sub2"/>
</dbReference>
<dbReference type="Gene3D" id="3.30.43.10">
    <property type="entry name" value="Uridine Diphospho-n-acetylenolpyruvylglucosamine Reductase, domain 2"/>
    <property type="match status" value="1"/>
</dbReference>
<protein>
    <submittedName>
        <fullName evidence="5">Xanthine dehydrogenase family protein subunit M</fullName>
    </submittedName>
</protein>
<dbReference type="SUPFAM" id="SSF56176">
    <property type="entry name" value="FAD-binding/transporter-associated domain-like"/>
    <property type="match status" value="1"/>
</dbReference>
<evidence type="ECO:0000259" key="4">
    <source>
        <dbReference type="PROSITE" id="PS51387"/>
    </source>
</evidence>
<dbReference type="InterPro" id="IPR036683">
    <property type="entry name" value="CO_DH_flav_C_dom_sf"/>
</dbReference>
<dbReference type="Pfam" id="PF00941">
    <property type="entry name" value="FAD_binding_5"/>
    <property type="match status" value="1"/>
</dbReference>
<evidence type="ECO:0000313" key="5">
    <source>
        <dbReference type="EMBL" id="MBE1206500.1"/>
    </source>
</evidence>
<keyword evidence="6" id="KW-1185">Reference proteome</keyword>
<keyword evidence="1" id="KW-0285">Flavoprotein</keyword>
<reference evidence="5 6" key="1">
    <citation type="submission" date="2020-09" db="EMBL/GenBank/DDBJ databases">
        <title>Draft Genome Sequence of Aminobacter carboxidus type strain DSM 1086, a soil Gram-negative carboxydobacterium.</title>
        <authorList>
            <person name="Turrini P."/>
            <person name="Tescari M."/>
            <person name="Artuso I."/>
            <person name="Lugli G.A."/>
            <person name="Frangipani E."/>
            <person name="Ventura M."/>
            <person name="Visca P."/>
        </authorList>
    </citation>
    <scope>NUCLEOTIDE SEQUENCE [LARGE SCALE GENOMIC DNA]</scope>
    <source>
        <strain evidence="5 6">DSM 1086</strain>
    </source>
</reference>
<keyword evidence="3" id="KW-0560">Oxidoreductase</keyword>
<dbReference type="Proteomes" id="UP000598227">
    <property type="component" value="Unassembled WGS sequence"/>
</dbReference>
<dbReference type="Gene3D" id="3.30.465.10">
    <property type="match status" value="1"/>
</dbReference>
<dbReference type="Pfam" id="PF03450">
    <property type="entry name" value="CO_deh_flav_C"/>
    <property type="match status" value="1"/>
</dbReference>
<proteinExistence type="predicted"/>
<accession>A0ABR9GS47</accession>
<dbReference type="SUPFAM" id="SSF55447">
    <property type="entry name" value="CO dehydrogenase flavoprotein C-terminal domain-like"/>
    <property type="match status" value="1"/>
</dbReference>
<evidence type="ECO:0000313" key="6">
    <source>
        <dbReference type="Proteomes" id="UP000598227"/>
    </source>
</evidence>
<dbReference type="InterPro" id="IPR051312">
    <property type="entry name" value="Diverse_Substr_Oxidored"/>
</dbReference>
<gene>
    <name evidence="5" type="ORF">IHE39_19585</name>
</gene>
<evidence type="ECO:0000256" key="2">
    <source>
        <dbReference type="ARBA" id="ARBA00022827"/>
    </source>
</evidence>
<sequence>MTRYAKPKTLDEALALLSEGSWRVLAGATDFYPALGSRPLQHDVIDINGIGALRGIAENGSHFIIGARTSWAEIDKAPLPPAFEALKQSAREIGSIQIQNVASVAGNICNASPAADGVPPLMVLDAEVELQSRHELRILPLGEFIVGNRQTRLRADELVTALRIPKASVAGRSAFVKLGARRYLVISIAMAAARVVLDGQGRIASAAISVGSCSAVAQRLRTLEASLAGQRLEATEAAVLAAELDELSPIDDVRGSAGYRRRAAREIVTRALLQAAGGSQKQAAA</sequence>
<dbReference type="InterPro" id="IPR016167">
    <property type="entry name" value="FAD-bd_PCMH_sub1"/>
</dbReference>
<dbReference type="InterPro" id="IPR005107">
    <property type="entry name" value="CO_DH_flav_C"/>
</dbReference>
<dbReference type="EMBL" id="JACZEP010000006">
    <property type="protein sequence ID" value="MBE1206500.1"/>
    <property type="molecule type" value="Genomic_DNA"/>
</dbReference>
<dbReference type="RefSeq" id="WP_192567657.1">
    <property type="nucleotide sequence ID" value="NZ_JACZEP010000006.1"/>
</dbReference>
<dbReference type="InterPro" id="IPR016166">
    <property type="entry name" value="FAD-bd_PCMH"/>
</dbReference>